<accession>A0A1T5B0U4</accession>
<evidence type="ECO:0000313" key="1">
    <source>
        <dbReference type="EMBL" id="SKB40846.1"/>
    </source>
</evidence>
<evidence type="ECO:0000313" key="2">
    <source>
        <dbReference type="Proteomes" id="UP000190541"/>
    </source>
</evidence>
<organism evidence="1 2">
    <name type="scientific">Parapedobacter luteus</name>
    <dbReference type="NCBI Taxonomy" id="623280"/>
    <lineage>
        <taxon>Bacteria</taxon>
        <taxon>Pseudomonadati</taxon>
        <taxon>Bacteroidota</taxon>
        <taxon>Sphingobacteriia</taxon>
        <taxon>Sphingobacteriales</taxon>
        <taxon>Sphingobacteriaceae</taxon>
        <taxon>Parapedobacter</taxon>
    </lineage>
</organism>
<dbReference type="EMBL" id="FUYS01000002">
    <property type="protein sequence ID" value="SKB40846.1"/>
    <property type="molecule type" value="Genomic_DNA"/>
</dbReference>
<dbReference type="AlphaFoldDB" id="A0A1T5B0U4"/>
<gene>
    <name evidence="1" type="ORF">SAMN05660226_01243</name>
</gene>
<reference evidence="1 2" key="1">
    <citation type="submission" date="2017-02" db="EMBL/GenBank/DDBJ databases">
        <authorList>
            <person name="Peterson S.W."/>
        </authorList>
    </citation>
    <scope>NUCLEOTIDE SEQUENCE [LARGE SCALE GENOMIC DNA]</scope>
    <source>
        <strain evidence="1 2">DSM 22899</strain>
    </source>
</reference>
<proteinExistence type="predicted"/>
<keyword evidence="2" id="KW-1185">Reference proteome</keyword>
<sequence length="62" mass="7111">MCLGRLAEIEGKISEEAIIYEGPDYTVDKRKLFTFDSENQQGNVLNVRIFLEEGFNRSAKRA</sequence>
<protein>
    <submittedName>
        <fullName evidence="1">Uncharacterized protein</fullName>
    </submittedName>
</protein>
<dbReference type="Proteomes" id="UP000190541">
    <property type="component" value="Unassembled WGS sequence"/>
</dbReference>
<name>A0A1T5B0U4_9SPHI</name>